<organism evidence="1 2">
    <name type="scientific">Hermetia illucens</name>
    <name type="common">Black soldier fly</name>
    <dbReference type="NCBI Taxonomy" id="343691"/>
    <lineage>
        <taxon>Eukaryota</taxon>
        <taxon>Metazoa</taxon>
        <taxon>Ecdysozoa</taxon>
        <taxon>Arthropoda</taxon>
        <taxon>Hexapoda</taxon>
        <taxon>Insecta</taxon>
        <taxon>Pterygota</taxon>
        <taxon>Neoptera</taxon>
        <taxon>Endopterygota</taxon>
        <taxon>Diptera</taxon>
        <taxon>Brachycera</taxon>
        <taxon>Stratiomyomorpha</taxon>
        <taxon>Stratiomyidae</taxon>
        <taxon>Hermetiinae</taxon>
        <taxon>Hermetia</taxon>
    </lineage>
</organism>
<dbReference type="GO" id="GO:0005794">
    <property type="term" value="C:Golgi apparatus"/>
    <property type="evidence" value="ECO:0007669"/>
    <property type="project" value="TreeGrafter"/>
</dbReference>
<keyword evidence="2" id="KW-1185">Reference proteome</keyword>
<evidence type="ECO:0000313" key="2">
    <source>
        <dbReference type="Proteomes" id="UP000594454"/>
    </source>
</evidence>
<accession>A0A7R8YW46</accession>
<dbReference type="InterPro" id="IPR008551">
    <property type="entry name" value="TANGO2"/>
</dbReference>
<dbReference type="PANTHER" id="PTHR17985:SF8">
    <property type="entry name" value="TRANSPORT AND GOLGI ORGANIZATION PROTEIN 2 HOMOLOG"/>
    <property type="match status" value="1"/>
</dbReference>
<dbReference type="GO" id="GO:0009306">
    <property type="term" value="P:protein secretion"/>
    <property type="evidence" value="ECO:0007669"/>
    <property type="project" value="TreeGrafter"/>
</dbReference>
<dbReference type="OrthoDB" id="191601at2759"/>
<protein>
    <submittedName>
        <fullName evidence="1">Uncharacterized protein</fullName>
    </submittedName>
</protein>
<dbReference type="Pfam" id="PF05742">
    <property type="entry name" value="TANGO2"/>
    <property type="match status" value="1"/>
</dbReference>
<reference evidence="1 2" key="1">
    <citation type="submission" date="2020-11" db="EMBL/GenBank/DDBJ databases">
        <authorList>
            <person name="Wallbank WR R."/>
            <person name="Pardo Diaz C."/>
            <person name="Kozak K."/>
            <person name="Martin S."/>
            <person name="Jiggins C."/>
            <person name="Moest M."/>
            <person name="Warren A I."/>
            <person name="Generalovic N T."/>
            <person name="Byers J.R.P. K."/>
            <person name="Montejo-Kovacevich G."/>
            <person name="Yen C E."/>
        </authorList>
    </citation>
    <scope>NUCLEOTIDE SEQUENCE [LARGE SCALE GENOMIC DNA]</scope>
</reference>
<sequence length="278" mass="31332">MCILFVYANGNPAPGGYRLILASNRDEFYARPAAPAMQWKDFPHAFGGTDMESGREGGTWLAISGKDKVIKVGALLNVTGEPRKQDGLGRGPIVTDYVTSNKSNDEYCDILLSNHFLYNAYNFVSIEIDEKSANILHCSNAPPAKEPHPEGRCYGFGNSPISRPLEKVKYGREQFIKIVEDTQSNPQHTKQDIVDRCMELLKDRKKCWPDDELLRRAPNWGEHLSSPCVQILKAGYGTRTRTVILVDADNKMDFFEETMMSEDPAGDWKMTHIQHSFL</sequence>
<proteinExistence type="predicted"/>
<gene>
    <name evidence="1" type="ORF">HERILL_LOCUS10231</name>
</gene>
<evidence type="ECO:0000313" key="1">
    <source>
        <dbReference type="EMBL" id="CAD7087528.1"/>
    </source>
</evidence>
<dbReference type="EMBL" id="LR899012">
    <property type="protein sequence ID" value="CAD7087528.1"/>
    <property type="molecule type" value="Genomic_DNA"/>
</dbReference>
<dbReference type="InParanoid" id="A0A7R8YW46"/>
<name>A0A7R8YW46_HERIL</name>
<dbReference type="FunCoup" id="A0A7R8YW46">
    <property type="interactions" value="691"/>
</dbReference>
<dbReference type="AlphaFoldDB" id="A0A7R8YW46"/>
<dbReference type="PANTHER" id="PTHR17985">
    <property type="entry name" value="SER/THR-RICH PROTEIN T10 IN DGCR REGION"/>
    <property type="match status" value="1"/>
</dbReference>
<dbReference type="Proteomes" id="UP000594454">
    <property type="component" value="Chromosome 4"/>
</dbReference>
<dbReference type="GO" id="GO:0007030">
    <property type="term" value="P:Golgi organization"/>
    <property type="evidence" value="ECO:0007669"/>
    <property type="project" value="TreeGrafter"/>
</dbReference>
<dbReference type="OMA" id="FAWRPGH"/>